<dbReference type="GO" id="GO:0004930">
    <property type="term" value="F:G protein-coupled receptor activity"/>
    <property type="evidence" value="ECO:0007669"/>
    <property type="project" value="UniProtKB-KW"/>
</dbReference>
<feature type="transmembrane region" description="Helical" evidence="13">
    <location>
        <begin position="204"/>
        <end position="232"/>
    </location>
</feature>
<keyword evidence="4 13" id="KW-0812">Transmembrane</keyword>
<evidence type="ECO:0000259" key="14">
    <source>
        <dbReference type="PROSITE" id="PS50262"/>
    </source>
</evidence>
<feature type="transmembrane region" description="Helical" evidence="13">
    <location>
        <begin position="109"/>
        <end position="127"/>
    </location>
</feature>
<keyword evidence="9" id="KW-1015">Disulfide bond</keyword>
<reference evidence="15" key="1">
    <citation type="journal article" date="2021" name="Cell">
        <title>Tracing the genetic footprints of vertebrate landing in non-teleost ray-finned fishes.</title>
        <authorList>
            <person name="Bi X."/>
            <person name="Wang K."/>
            <person name="Yang L."/>
            <person name="Pan H."/>
            <person name="Jiang H."/>
            <person name="Wei Q."/>
            <person name="Fang M."/>
            <person name="Yu H."/>
            <person name="Zhu C."/>
            <person name="Cai Y."/>
            <person name="He Y."/>
            <person name="Gan X."/>
            <person name="Zeng H."/>
            <person name="Yu D."/>
            <person name="Zhu Y."/>
            <person name="Jiang H."/>
            <person name="Qiu Q."/>
            <person name="Yang H."/>
            <person name="Zhang Y.E."/>
            <person name="Wang W."/>
            <person name="Zhu M."/>
            <person name="He S."/>
            <person name="Zhang G."/>
        </authorList>
    </citation>
    <scope>NUCLEOTIDE SEQUENCE</scope>
    <source>
        <strain evidence="15">Allg_001</strain>
    </source>
</reference>
<accession>A0A8J7TAJ0</accession>
<dbReference type="InterPro" id="IPR000725">
    <property type="entry name" value="Olfact_rcpt"/>
</dbReference>
<keyword evidence="11" id="KW-0325">Glycoprotein</keyword>
<dbReference type="Proteomes" id="UP000736164">
    <property type="component" value="Unassembled WGS sequence"/>
</dbReference>
<keyword evidence="3" id="KW-0716">Sensory transduction</keyword>
<evidence type="ECO:0000313" key="16">
    <source>
        <dbReference type="Proteomes" id="UP000736164"/>
    </source>
</evidence>
<evidence type="ECO:0000256" key="11">
    <source>
        <dbReference type="ARBA" id="ARBA00023180"/>
    </source>
</evidence>
<keyword evidence="16" id="KW-1185">Reference proteome</keyword>
<proteinExistence type="predicted"/>
<dbReference type="EMBL" id="JAAWVO010031453">
    <property type="protein sequence ID" value="MBN3316777.1"/>
    <property type="molecule type" value="Genomic_DNA"/>
</dbReference>
<dbReference type="GO" id="GO:0005886">
    <property type="term" value="C:plasma membrane"/>
    <property type="evidence" value="ECO:0007669"/>
    <property type="project" value="UniProtKB-SubCell"/>
</dbReference>
<evidence type="ECO:0000256" key="8">
    <source>
        <dbReference type="ARBA" id="ARBA00023136"/>
    </source>
</evidence>
<evidence type="ECO:0000256" key="13">
    <source>
        <dbReference type="SAM" id="Phobius"/>
    </source>
</evidence>
<dbReference type="PRINTS" id="PR00245">
    <property type="entry name" value="OLFACTORYR"/>
</dbReference>
<evidence type="ECO:0000256" key="2">
    <source>
        <dbReference type="ARBA" id="ARBA00022475"/>
    </source>
</evidence>
<dbReference type="GO" id="GO:0004984">
    <property type="term" value="F:olfactory receptor activity"/>
    <property type="evidence" value="ECO:0007669"/>
    <property type="project" value="InterPro"/>
</dbReference>
<dbReference type="InterPro" id="IPR017452">
    <property type="entry name" value="GPCR_Rhodpsn_7TM"/>
</dbReference>
<evidence type="ECO:0000256" key="6">
    <source>
        <dbReference type="ARBA" id="ARBA00022989"/>
    </source>
</evidence>
<keyword evidence="12" id="KW-0807">Transducer</keyword>
<feature type="transmembrane region" description="Helical" evidence="13">
    <location>
        <begin position="148"/>
        <end position="170"/>
    </location>
</feature>
<dbReference type="PANTHER" id="PTHR26451">
    <property type="entry name" value="G_PROTEIN_RECEP_F1_2 DOMAIN-CONTAINING PROTEIN"/>
    <property type="match status" value="1"/>
</dbReference>
<dbReference type="InterPro" id="IPR052921">
    <property type="entry name" value="GPCR1_Superfamily_Member"/>
</dbReference>
<dbReference type="PRINTS" id="PR00237">
    <property type="entry name" value="GPCRRHODOPSN"/>
</dbReference>
<dbReference type="FunFam" id="1.20.1070.10:FF:000024">
    <property type="entry name" value="Olfactory receptor"/>
    <property type="match status" value="1"/>
</dbReference>
<dbReference type="PROSITE" id="PS50262">
    <property type="entry name" value="G_PROTEIN_RECEP_F1_2"/>
    <property type="match status" value="1"/>
</dbReference>
<evidence type="ECO:0000256" key="5">
    <source>
        <dbReference type="ARBA" id="ARBA00022725"/>
    </source>
</evidence>
<evidence type="ECO:0000256" key="12">
    <source>
        <dbReference type="ARBA" id="ARBA00023224"/>
    </source>
</evidence>
<dbReference type="SUPFAM" id="SSF81321">
    <property type="entry name" value="Family A G protein-coupled receptor-like"/>
    <property type="match status" value="1"/>
</dbReference>
<protein>
    <submittedName>
        <fullName evidence="15">OLF24 protein</fullName>
    </submittedName>
</protein>
<evidence type="ECO:0000256" key="1">
    <source>
        <dbReference type="ARBA" id="ARBA00004651"/>
    </source>
</evidence>
<sequence length="340" mass="38532">MSSLNSTVSSTVPFVRPLFFYISGFSNLPYVSYYYIFFCCVYCVTVLANSFIMLIIYMEQSLHTPKYVVVFNLAVVDMCGSTALIPKMIDTFLFDSQFITYEACLANMFFVHSFTTMQSLTLVILSYDRFVAICFPLKYHIIISKNGMALIIAVTWVFTAVIISVTVALINRLSFCESTVINSFFCDHGPLYRLACNDNYPNSIMAKICITMVLFAPLVLILLSYVCIIFALLKIATKEGRLKAMKTCTSHLVLVAMFYLPVSATYIAAITSSIHPNTRILNSSLSSAIPPMLNPIIYTLKTEEIMKAIKKLYKRKTITCRNCWYFGNRHKNNPTLIHVM</sequence>
<name>A0A8J7TAJ0_ATRSP</name>
<feature type="non-terminal residue" evidence="15">
    <location>
        <position position="340"/>
    </location>
</feature>
<evidence type="ECO:0000256" key="4">
    <source>
        <dbReference type="ARBA" id="ARBA00022692"/>
    </source>
</evidence>
<feature type="transmembrane region" description="Helical" evidence="13">
    <location>
        <begin position="252"/>
        <end position="274"/>
    </location>
</feature>
<comment type="caution">
    <text evidence="15">The sequence shown here is derived from an EMBL/GenBank/DDBJ whole genome shotgun (WGS) entry which is preliminary data.</text>
</comment>
<feature type="transmembrane region" description="Helical" evidence="13">
    <location>
        <begin position="69"/>
        <end position="89"/>
    </location>
</feature>
<keyword evidence="5" id="KW-0552">Olfaction</keyword>
<dbReference type="InterPro" id="IPR000276">
    <property type="entry name" value="GPCR_Rhodpsn"/>
</dbReference>
<evidence type="ECO:0000256" key="10">
    <source>
        <dbReference type="ARBA" id="ARBA00023170"/>
    </source>
</evidence>
<feature type="non-terminal residue" evidence="15">
    <location>
        <position position="1"/>
    </location>
</feature>
<evidence type="ECO:0000256" key="3">
    <source>
        <dbReference type="ARBA" id="ARBA00022606"/>
    </source>
</evidence>
<keyword evidence="2" id="KW-1003">Cell membrane</keyword>
<keyword evidence="7" id="KW-0297">G-protein coupled receptor</keyword>
<keyword evidence="10" id="KW-0675">Receptor</keyword>
<dbReference type="AlphaFoldDB" id="A0A8J7TAJ0"/>
<feature type="domain" description="G-protein coupled receptors family 1 profile" evidence="14">
    <location>
        <begin position="48"/>
        <end position="298"/>
    </location>
</feature>
<organism evidence="15 16">
    <name type="scientific">Atractosteus spatula</name>
    <name type="common">Alligator gar</name>
    <name type="synonym">Lepisosteus spatula</name>
    <dbReference type="NCBI Taxonomy" id="7917"/>
    <lineage>
        <taxon>Eukaryota</taxon>
        <taxon>Metazoa</taxon>
        <taxon>Chordata</taxon>
        <taxon>Craniata</taxon>
        <taxon>Vertebrata</taxon>
        <taxon>Euteleostomi</taxon>
        <taxon>Actinopterygii</taxon>
        <taxon>Neopterygii</taxon>
        <taxon>Holostei</taxon>
        <taxon>Semionotiformes</taxon>
        <taxon>Lepisosteidae</taxon>
        <taxon>Atractosteus</taxon>
    </lineage>
</organism>
<evidence type="ECO:0000313" key="15">
    <source>
        <dbReference type="EMBL" id="MBN3316777.1"/>
    </source>
</evidence>
<dbReference type="Pfam" id="PF13853">
    <property type="entry name" value="7tm_4"/>
    <property type="match status" value="1"/>
</dbReference>
<comment type="subcellular location">
    <subcellularLocation>
        <location evidence="1">Cell membrane</location>
        <topology evidence="1">Multi-pass membrane protein</topology>
    </subcellularLocation>
</comment>
<gene>
    <name evidence="15" type="primary">Olfr24_1</name>
    <name evidence="15" type="ORF">GTO95_0011097</name>
</gene>
<evidence type="ECO:0000256" key="9">
    <source>
        <dbReference type="ARBA" id="ARBA00023157"/>
    </source>
</evidence>
<dbReference type="PANTHER" id="PTHR26451:SF966">
    <property type="entry name" value="ODORANT RECEPTOR-RELATED"/>
    <property type="match status" value="1"/>
</dbReference>
<evidence type="ECO:0000256" key="7">
    <source>
        <dbReference type="ARBA" id="ARBA00023040"/>
    </source>
</evidence>
<dbReference type="GO" id="GO:0005549">
    <property type="term" value="F:odorant binding"/>
    <property type="evidence" value="ECO:0007669"/>
    <property type="project" value="TreeGrafter"/>
</dbReference>
<dbReference type="Gene3D" id="1.20.1070.10">
    <property type="entry name" value="Rhodopsin 7-helix transmembrane proteins"/>
    <property type="match status" value="1"/>
</dbReference>
<feature type="transmembrane region" description="Helical" evidence="13">
    <location>
        <begin position="33"/>
        <end position="57"/>
    </location>
</feature>
<keyword evidence="8 13" id="KW-0472">Membrane</keyword>
<keyword evidence="6 13" id="KW-1133">Transmembrane helix</keyword>